<evidence type="ECO:0000256" key="9">
    <source>
        <dbReference type="ARBA" id="ARBA00023303"/>
    </source>
</evidence>
<dbReference type="Gene3D" id="1.10.287.70">
    <property type="match status" value="1"/>
</dbReference>
<dbReference type="Gene3D" id="1.10.287.630">
    <property type="entry name" value="Helix hairpin bin"/>
    <property type="match status" value="1"/>
</dbReference>
<dbReference type="Proteomes" id="UP000215914">
    <property type="component" value="Chromosome 17"/>
</dbReference>
<sequence length="644" mass="74909">MKFLDPEGGFILQWNKTFLLCSVIALSLDPLFLYIPIVNGTQKCLDMDRKLAIVVCVLRSFADILYVAHIIIKFRTAYVPRYDHILGQRIFKDEPQYVAKRYLTSYFIIDVLAALPLPQFTVLVIIRNLDGPTMFWKEKLLKVIIFSQYVPRVIQTALFYQKVTKVSGFLIEKAWAGAAFNFFLYVLASHVVGALWYFFAIESELRCWHIACKTHNCRSKYLYCGEGRVGEYGFLNTSCPLLERNEMKDSTNFDFGIFLDALQTHVLETRDVHEKVLYCSWWGLQSLSSLGQGLKASKYYGEILFADFIAVIGLVLFALLIGNMQKYLQSFSNLTLRMEEMKEKKREAEDLMSHISLPEELRQRVRVYKQYKWKITRGVELDSFVRDLPRDLRKDIKRHLCLHSLMRVPMFEEMDEHLLDAMCDRLKPVLYTENSYLVREGDPAREMLFITRGEVLSITTDGGRTGFFNASKLKGGDFCGEELLTWALAPKSQQLPFSTRTVKALTDVQAFALVADELVFVASQFRLQHRRRLQHTFRFYSQQWRTWAACYIQTAWRRHCKRKHERILDAENKRLRDALATGSETSTLSLGGSIYASRFSSNALHILRRKHMYNAEVLTPKLERMLQKPPQPNFDDDEAILTFR</sequence>
<dbReference type="SMART" id="SM00100">
    <property type="entry name" value="cNMP"/>
    <property type="match status" value="1"/>
</dbReference>
<evidence type="ECO:0000256" key="2">
    <source>
        <dbReference type="ARBA" id="ARBA00010486"/>
    </source>
</evidence>
<dbReference type="InterPro" id="IPR000595">
    <property type="entry name" value="cNMP-bd_dom"/>
</dbReference>
<evidence type="ECO:0000313" key="13">
    <source>
        <dbReference type="EMBL" id="KAF5756981.1"/>
    </source>
</evidence>
<evidence type="ECO:0000256" key="5">
    <source>
        <dbReference type="ARBA" id="ARBA00022989"/>
    </source>
</evidence>
<dbReference type="PROSITE" id="PS00888">
    <property type="entry name" value="CNMP_BINDING_1"/>
    <property type="match status" value="1"/>
</dbReference>
<protein>
    <submittedName>
        <fullName evidence="13">Potassium channel, voltage-dependent, EAG/ELK/ERG, rmlC-like jelly roll</fullName>
    </submittedName>
    <submittedName>
        <fullName evidence="14">Putative potassium channel, voltage-dependent, EAG/ELK/ERG</fullName>
    </submittedName>
</protein>
<feature type="transmembrane region" description="Helical" evidence="11">
    <location>
        <begin position="180"/>
        <end position="199"/>
    </location>
</feature>
<evidence type="ECO:0000256" key="1">
    <source>
        <dbReference type="ARBA" id="ARBA00004127"/>
    </source>
</evidence>
<dbReference type="STRING" id="4232.A0A251RT94"/>
<evidence type="ECO:0000256" key="3">
    <source>
        <dbReference type="ARBA" id="ARBA00022448"/>
    </source>
</evidence>
<keyword evidence="6" id="KW-0406">Ion transport</keyword>
<keyword evidence="5 11" id="KW-1133">Transmembrane helix</keyword>
<accession>A0A251RT94</accession>
<keyword evidence="4 11" id="KW-0812">Transmembrane</keyword>
<dbReference type="SUPFAM" id="SSF51206">
    <property type="entry name" value="cAMP-binding domain-like"/>
    <property type="match status" value="1"/>
</dbReference>
<feature type="transmembrane region" description="Helical" evidence="11">
    <location>
        <begin position="51"/>
        <end position="72"/>
    </location>
</feature>
<dbReference type="InterPro" id="IPR005821">
    <property type="entry name" value="Ion_trans_dom"/>
</dbReference>
<dbReference type="InterPro" id="IPR018490">
    <property type="entry name" value="cNMP-bd_dom_sf"/>
</dbReference>
<keyword evidence="7 11" id="KW-0472">Membrane</keyword>
<evidence type="ECO:0000256" key="10">
    <source>
        <dbReference type="SAM" id="Coils"/>
    </source>
</evidence>
<dbReference type="CDD" id="cd00038">
    <property type="entry name" value="CAP_ED"/>
    <property type="match status" value="1"/>
</dbReference>
<name>A0A251RT94_HELAN</name>
<evidence type="ECO:0000256" key="4">
    <source>
        <dbReference type="ARBA" id="ARBA00022692"/>
    </source>
</evidence>
<dbReference type="OrthoDB" id="421226at2759"/>
<reference evidence="13 15" key="1">
    <citation type="journal article" date="2017" name="Nature">
        <title>The sunflower genome provides insights into oil metabolism, flowering and Asterid evolution.</title>
        <authorList>
            <person name="Badouin H."/>
            <person name="Gouzy J."/>
            <person name="Grassa C.J."/>
            <person name="Murat F."/>
            <person name="Staton S.E."/>
            <person name="Cottret L."/>
            <person name="Lelandais-Briere C."/>
            <person name="Owens G.L."/>
            <person name="Carrere S."/>
            <person name="Mayjonade B."/>
            <person name="Legrand L."/>
            <person name="Gill N."/>
            <person name="Kane N.C."/>
            <person name="Bowers J.E."/>
            <person name="Hubner S."/>
            <person name="Bellec A."/>
            <person name="Berard A."/>
            <person name="Berges H."/>
            <person name="Blanchet N."/>
            <person name="Boniface M.C."/>
            <person name="Brunel D."/>
            <person name="Catrice O."/>
            <person name="Chaidir N."/>
            <person name="Claudel C."/>
            <person name="Donnadieu C."/>
            <person name="Faraut T."/>
            <person name="Fievet G."/>
            <person name="Helmstetter N."/>
            <person name="King M."/>
            <person name="Knapp S.J."/>
            <person name="Lai Z."/>
            <person name="Le Paslier M.C."/>
            <person name="Lippi Y."/>
            <person name="Lorenzon L."/>
            <person name="Mandel J.R."/>
            <person name="Marage G."/>
            <person name="Marchand G."/>
            <person name="Marquand E."/>
            <person name="Bret-Mestries E."/>
            <person name="Morien E."/>
            <person name="Nambeesan S."/>
            <person name="Nguyen T."/>
            <person name="Pegot-Espagnet P."/>
            <person name="Pouilly N."/>
            <person name="Raftis F."/>
            <person name="Sallet E."/>
            <person name="Schiex T."/>
            <person name="Thomas J."/>
            <person name="Vandecasteele C."/>
            <person name="Vares D."/>
            <person name="Vear F."/>
            <person name="Vautrin S."/>
            <person name="Crespi M."/>
            <person name="Mangin B."/>
            <person name="Burke J.M."/>
            <person name="Salse J."/>
            <person name="Munos S."/>
            <person name="Vincourt P."/>
            <person name="Rieseberg L.H."/>
            <person name="Langlade N.B."/>
        </authorList>
    </citation>
    <scope>NUCLEOTIDE SEQUENCE [LARGE SCALE GENOMIC DNA]</scope>
    <source>
        <strain evidence="15">cv. SF193</strain>
        <tissue evidence="13">Leaves</tissue>
    </source>
</reference>
<dbReference type="Pfam" id="PF00520">
    <property type="entry name" value="Ion_trans"/>
    <property type="match status" value="1"/>
</dbReference>
<evidence type="ECO:0000313" key="14">
    <source>
        <dbReference type="EMBL" id="OTF87517.1"/>
    </source>
</evidence>
<feature type="coiled-coil region" evidence="10">
    <location>
        <begin position="324"/>
        <end position="351"/>
    </location>
</feature>
<keyword evidence="8" id="KW-1071">Ligand-gated ion channel</keyword>
<dbReference type="EMBL" id="CM007906">
    <property type="protein sequence ID" value="OTF87517.1"/>
    <property type="molecule type" value="Genomic_DNA"/>
</dbReference>
<dbReference type="Gene3D" id="2.60.120.10">
    <property type="entry name" value="Jelly Rolls"/>
    <property type="match status" value="1"/>
</dbReference>
<keyword evidence="3" id="KW-0813">Transport</keyword>
<feature type="transmembrane region" description="Helical" evidence="11">
    <location>
        <begin position="303"/>
        <end position="322"/>
    </location>
</feature>
<evidence type="ECO:0000256" key="6">
    <source>
        <dbReference type="ARBA" id="ARBA00023065"/>
    </source>
</evidence>
<dbReference type="InterPro" id="IPR018488">
    <property type="entry name" value="cNMP-bd_CS"/>
</dbReference>
<dbReference type="GO" id="GO:0012505">
    <property type="term" value="C:endomembrane system"/>
    <property type="evidence" value="ECO:0007669"/>
    <property type="project" value="UniProtKB-SubCell"/>
</dbReference>
<evidence type="ECO:0000313" key="15">
    <source>
        <dbReference type="Proteomes" id="UP000215914"/>
    </source>
</evidence>
<dbReference type="Gramene" id="mRNA:HanXRQr2_Chr17g0821291">
    <property type="protein sequence ID" value="mRNA:HanXRQr2_Chr17g0821291"/>
    <property type="gene ID" value="HanXRQr2_Chr17g0821291"/>
</dbReference>
<proteinExistence type="inferred from homology"/>
<dbReference type="GO" id="GO:0005249">
    <property type="term" value="F:voltage-gated potassium channel activity"/>
    <property type="evidence" value="ECO:0007669"/>
    <property type="project" value="InterPro"/>
</dbReference>
<dbReference type="PRINTS" id="PR01463">
    <property type="entry name" value="EAGCHANLFMLY"/>
</dbReference>
<reference evidence="14" key="2">
    <citation type="submission" date="2017-02" db="EMBL/GenBank/DDBJ databases">
        <title>Sunflower complete genome.</title>
        <authorList>
            <person name="Langlade N."/>
            <person name="Munos S."/>
        </authorList>
    </citation>
    <scope>NUCLEOTIDE SEQUENCE [LARGE SCALE GENOMIC DNA]</scope>
    <source>
        <tissue evidence="14">Leaves</tissue>
    </source>
</reference>
<gene>
    <name evidence="14" type="ORF">HannXRQ_Chr17g0562711</name>
    <name evidence="13" type="ORF">HanXRQr2_Chr17g0821291</name>
</gene>
<dbReference type="SUPFAM" id="SSF81324">
    <property type="entry name" value="Voltage-gated potassium channels"/>
    <property type="match status" value="1"/>
</dbReference>
<feature type="transmembrane region" description="Helical" evidence="11">
    <location>
        <begin position="106"/>
        <end position="128"/>
    </location>
</feature>
<comment type="subcellular location">
    <subcellularLocation>
        <location evidence="1">Endomembrane system</location>
        <topology evidence="1">Multi-pass membrane protein</topology>
    </subcellularLocation>
</comment>
<dbReference type="PANTHER" id="PTHR45651:SF77">
    <property type="entry name" value="IQ MOTIF, EF-HAND BINDING SITE-RELATED"/>
    <property type="match status" value="1"/>
</dbReference>
<evidence type="ECO:0000256" key="11">
    <source>
        <dbReference type="SAM" id="Phobius"/>
    </source>
</evidence>
<dbReference type="AlphaFoldDB" id="A0A251RT94"/>
<dbReference type="PROSITE" id="PS50042">
    <property type="entry name" value="CNMP_BINDING_3"/>
    <property type="match status" value="1"/>
</dbReference>
<dbReference type="InParanoid" id="A0A251RT94"/>
<feature type="transmembrane region" description="Helical" evidence="11">
    <location>
        <begin position="17"/>
        <end position="39"/>
    </location>
</feature>
<organism evidence="14 15">
    <name type="scientific">Helianthus annuus</name>
    <name type="common">Common sunflower</name>
    <dbReference type="NCBI Taxonomy" id="4232"/>
    <lineage>
        <taxon>Eukaryota</taxon>
        <taxon>Viridiplantae</taxon>
        <taxon>Streptophyta</taxon>
        <taxon>Embryophyta</taxon>
        <taxon>Tracheophyta</taxon>
        <taxon>Spermatophyta</taxon>
        <taxon>Magnoliopsida</taxon>
        <taxon>eudicotyledons</taxon>
        <taxon>Gunneridae</taxon>
        <taxon>Pentapetalae</taxon>
        <taxon>asterids</taxon>
        <taxon>campanulids</taxon>
        <taxon>Asterales</taxon>
        <taxon>Asteraceae</taxon>
        <taxon>Asteroideae</taxon>
        <taxon>Heliantheae alliance</taxon>
        <taxon>Heliantheae</taxon>
        <taxon>Helianthus</taxon>
    </lineage>
</organism>
<keyword evidence="15" id="KW-1185">Reference proteome</keyword>
<dbReference type="GO" id="GO:0016020">
    <property type="term" value="C:membrane"/>
    <property type="evidence" value="ECO:0007669"/>
    <property type="project" value="InterPro"/>
</dbReference>
<evidence type="ECO:0000256" key="7">
    <source>
        <dbReference type="ARBA" id="ARBA00023136"/>
    </source>
</evidence>
<dbReference type="InterPro" id="IPR014710">
    <property type="entry name" value="RmlC-like_jellyroll"/>
</dbReference>
<dbReference type="InterPro" id="IPR003938">
    <property type="entry name" value="K_chnl_volt-dep_EAG/ELK/ERG"/>
</dbReference>
<comment type="similarity">
    <text evidence="2">Belongs to the cyclic nucleotide-gated cation channel (TC 1.A.1.5) family.</text>
</comment>
<dbReference type="EMBL" id="MNCJ02000332">
    <property type="protein sequence ID" value="KAF5756981.1"/>
    <property type="molecule type" value="Genomic_DNA"/>
</dbReference>
<dbReference type="FunFam" id="2.60.120.10:FF:000024">
    <property type="entry name" value="Cyclic nucleotide-gated ion channel 1"/>
    <property type="match status" value="1"/>
</dbReference>
<keyword evidence="9 14" id="KW-0407">Ion channel</keyword>
<reference evidence="13" key="3">
    <citation type="submission" date="2020-06" db="EMBL/GenBank/DDBJ databases">
        <title>Helianthus annuus Genome sequencing and assembly Release 2.</title>
        <authorList>
            <person name="Gouzy J."/>
            <person name="Langlade N."/>
            <person name="Munos S."/>
        </authorList>
    </citation>
    <scope>NUCLEOTIDE SEQUENCE</scope>
    <source>
        <tissue evidence="13">Leaves</tissue>
    </source>
</reference>
<dbReference type="PANTHER" id="PTHR45651">
    <property type="entry name" value="CYCLIC NUCLEOTIDE-GATED ION CHANNEL 15-RELATED-RELATED"/>
    <property type="match status" value="1"/>
</dbReference>
<feature type="domain" description="Cyclic nucleotide-binding" evidence="12">
    <location>
        <begin position="410"/>
        <end position="492"/>
    </location>
</feature>
<keyword evidence="10" id="KW-0175">Coiled coil</keyword>
<evidence type="ECO:0000259" key="12">
    <source>
        <dbReference type="PROSITE" id="PS50042"/>
    </source>
</evidence>
<evidence type="ECO:0000256" key="8">
    <source>
        <dbReference type="ARBA" id="ARBA00023286"/>
    </source>
</evidence>